<keyword evidence="2" id="KW-1003">Cell membrane</keyword>
<feature type="transmembrane region" description="Helical" evidence="8">
    <location>
        <begin position="295"/>
        <end position="315"/>
    </location>
</feature>
<dbReference type="InterPro" id="IPR020846">
    <property type="entry name" value="MFS_dom"/>
</dbReference>
<feature type="transmembrane region" description="Helical" evidence="8">
    <location>
        <begin position="397"/>
        <end position="415"/>
    </location>
</feature>
<dbReference type="FunFam" id="1.20.1250.20:FF:000055">
    <property type="entry name" value="Facilitated trehalose transporter Tret1-2 homolog"/>
    <property type="match status" value="1"/>
</dbReference>
<evidence type="ECO:0000256" key="4">
    <source>
        <dbReference type="ARBA" id="ARBA00022989"/>
    </source>
</evidence>
<dbReference type="InterPro" id="IPR005829">
    <property type="entry name" value="Sugar_transporter_CS"/>
</dbReference>
<gene>
    <name evidence="10" type="ORF">PHYEVI_LOCUS9273</name>
</gene>
<feature type="domain" description="Major facilitator superfamily (MFS) profile" evidence="9">
    <location>
        <begin position="18"/>
        <end position="447"/>
    </location>
</feature>
<evidence type="ECO:0000256" key="8">
    <source>
        <dbReference type="SAM" id="Phobius"/>
    </source>
</evidence>
<evidence type="ECO:0000256" key="2">
    <source>
        <dbReference type="ARBA" id="ARBA00022475"/>
    </source>
</evidence>
<reference evidence="10" key="1">
    <citation type="submission" date="2022-01" db="EMBL/GenBank/DDBJ databases">
        <authorList>
            <person name="King R."/>
        </authorList>
    </citation>
    <scope>NUCLEOTIDE SEQUENCE</scope>
</reference>
<organism evidence="10 11">
    <name type="scientific">Phyllotreta striolata</name>
    <name type="common">Striped flea beetle</name>
    <name type="synonym">Crioceris striolata</name>
    <dbReference type="NCBI Taxonomy" id="444603"/>
    <lineage>
        <taxon>Eukaryota</taxon>
        <taxon>Metazoa</taxon>
        <taxon>Ecdysozoa</taxon>
        <taxon>Arthropoda</taxon>
        <taxon>Hexapoda</taxon>
        <taxon>Insecta</taxon>
        <taxon>Pterygota</taxon>
        <taxon>Neoptera</taxon>
        <taxon>Endopterygota</taxon>
        <taxon>Coleoptera</taxon>
        <taxon>Polyphaga</taxon>
        <taxon>Cucujiformia</taxon>
        <taxon>Chrysomeloidea</taxon>
        <taxon>Chrysomelidae</taxon>
        <taxon>Galerucinae</taxon>
        <taxon>Alticini</taxon>
        <taxon>Phyllotreta</taxon>
    </lineage>
</organism>
<comment type="subcellular location">
    <subcellularLocation>
        <location evidence="1">Cell membrane</location>
        <topology evidence="1">Multi-pass membrane protein</topology>
    </subcellularLocation>
</comment>
<evidence type="ECO:0000256" key="7">
    <source>
        <dbReference type="ARBA" id="ARBA00024348"/>
    </source>
</evidence>
<keyword evidence="3 8" id="KW-0812">Transmembrane</keyword>
<dbReference type="Proteomes" id="UP001153712">
    <property type="component" value="Chromosome 6"/>
</dbReference>
<comment type="similarity">
    <text evidence="7">Belongs to the major facilitator superfamily. Sugar transporter (TC 2.A.1.1) family. Trehalose transporter subfamily.</text>
</comment>
<feature type="transmembrane region" description="Helical" evidence="8">
    <location>
        <begin position="362"/>
        <end position="385"/>
    </location>
</feature>
<dbReference type="InterPro" id="IPR036259">
    <property type="entry name" value="MFS_trans_sf"/>
</dbReference>
<proteinExistence type="inferred from homology"/>
<dbReference type="PRINTS" id="PR00171">
    <property type="entry name" value="SUGRTRNSPORT"/>
</dbReference>
<dbReference type="SUPFAM" id="SSF103473">
    <property type="entry name" value="MFS general substrate transporter"/>
    <property type="match status" value="1"/>
</dbReference>
<sequence>MTSDAKDTAAKFLKNYFRQILAAIAGTLFAVSDGMTYGWTSPMIPYLTGPHSHIQTTKHEAEWLETALLCGSFAGLPLTIYSVDKFGRKKSLLFASVAILIGWTLIALGNQMAYLFAGRFLCGMAGDMAFVACPMYMAEISDQKIRGLLSGIIYIMVHIGTLLVYCIGPFTPYYVTPLVGSGMVVAELAVFYFMPESPHYLLANNKEKQARKALEFFKPYADVDEQVNEISAMLEKSRQDKVRPLDLILVKSNRKAITIMAVLNSGQHLCAYTVILMNLHTILEEAGSVFLDKNHASIIFAGIMLIAAGFASVRVDKYGRRVLLMVSALASGLCVLSLAVYFHVKAVGVDVTSVSWIPTASVMVYACFFKLGVGMVPIIVTAEIFPTNMKAIGMTMADAMFILGGIIAIQVYQILTRQVGLYAPFYFFGAFAFFVAFFTYFFIPETKGRSLEEIQCILKGERLEMTKKERDNKMEKIEI</sequence>
<evidence type="ECO:0000256" key="5">
    <source>
        <dbReference type="ARBA" id="ARBA00023136"/>
    </source>
</evidence>
<dbReference type="PROSITE" id="PS50850">
    <property type="entry name" value="MFS"/>
    <property type="match status" value="1"/>
</dbReference>
<feature type="transmembrane region" description="Helical" evidence="8">
    <location>
        <begin position="20"/>
        <end position="40"/>
    </location>
</feature>
<evidence type="ECO:0000313" key="11">
    <source>
        <dbReference type="Proteomes" id="UP001153712"/>
    </source>
</evidence>
<keyword evidence="6" id="KW-0325">Glycoprotein</keyword>
<feature type="transmembrane region" description="Helical" evidence="8">
    <location>
        <begin position="256"/>
        <end position="275"/>
    </location>
</feature>
<evidence type="ECO:0000256" key="1">
    <source>
        <dbReference type="ARBA" id="ARBA00004651"/>
    </source>
</evidence>
<feature type="transmembrane region" description="Helical" evidence="8">
    <location>
        <begin position="92"/>
        <end position="110"/>
    </location>
</feature>
<dbReference type="Gene3D" id="1.20.1250.20">
    <property type="entry name" value="MFS general substrate transporter like domains"/>
    <property type="match status" value="1"/>
</dbReference>
<keyword evidence="5 8" id="KW-0472">Membrane</keyword>
<name>A0A9N9XS55_PHYSR</name>
<dbReference type="AlphaFoldDB" id="A0A9N9XS55"/>
<dbReference type="InterPro" id="IPR003663">
    <property type="entry name" value="Sugar/inositol_transpt"/>
</dbReference>
<evidence type="ECO:0000256" key="6">
    <source>
        <dbReference type="ARBA" id="ARBA00023180"/>
    </source>
</evidence>
<dbReference type="GO" id="GO:0005886">
    <property type="term" value="C:plasma membrane"/>
    <property type="evidence" value="ECO:0007669"/>
    <property type="project" value="UniProtKB-SubCell"/>
</dbReference>
<evidence type="ECO:0000313" key="10">
    <source>
        <dbReference type="EMBL" id="CAG9862972.1"/>
    </source>
</evidence>
<dbReference type="OrthoDB" id="4142200at2759"/>
<dbReference type="PANTHER" id="PTHR48021:SF46">
    <property type="entry name" value="MAJOR FACILITATOR SUPERFAMILY (MFS) PROFILE DOMAIN-CONTAINING PROTEIN"/>
    <property type="match status" value="1"/>
</dbReference>
<dbReference type="EMBL" id="OU900099">
    <property type="protein sequence ID" value="CAG9862972.1"/>
    <property type="molecule type" value="Genomic_DNA"/>
</dbReference>
<feature type="transmembrane region" description="Helical" evidence="8">
    <location>
        <begin position="63"/>
        <end position="80"/>
    </location>
</feature>
<dbReference type="GO" id="GO:0022857">
    <property type="term" value="F:transmembrane transporter activity"/>
    <property type="evidence" value="ECO:0007669"/>
    <property type="project" value="InterPro"/>
</dbReference>
<dbReference type="PANTHER" id="PTHR48021">
    <property type="match status" value="1"/>
</dbReference>
<feature type="transmembrane region" description="Helical" evidence="8">
    <location>
        <begin position="173"/>
        <end position="194"/>
    </location>
</feature>
<dbReference type="PROSITE" id="PS00216">
    <property type="entry name" value="SUGAR_TRANSPORT_1"/>
    <property type="match status" value="1"/>
</dbReference>
<keyword evidence="11" id="KW-1185">Reference proteome</keyword>
<feature type="transmembrane region" description="Helical" evidence="8">
    <location>
        <begin position="116"/>
        <end position="136"/>
    </location>
</feature>
<feature type="transmembrane region" description="Helical" evidence="8">
    <location>
        <begin position="148"/>
        <end position="167"/>
    </location>
</feature>
<protein>
    <recommendedName>
        <fullName evidence="9">Major facilitator superfamily (MFS) profile domain-containing protein</fullName>
    </recommendedName>
</protein>
<evidence type="ECO:0000259" key="9">
    <source>
        <dbReference type="PROSITE" id="PS50850"/>
    </source>
</evidence>
<evidence type="ECO:0000256" key="3">
    <source>
        <dbReference type="ARBA" id="ARBA00022692"/>
    </source>
</evidence>
<dbReference type="Pfam" id="PF00083">
    <property type="entry name" value="Sugar_tr"/>
    <property type="match status" value="1"/>
</dbReference>
<dbReference type="InterPro" id="IPR005828">
    <property type="entry name" value="MFS_sugar_transport-like"/>
</dbReference>
<dbReference type="InterPro" id="IPR050549">
    <property type="entry name" value="MFS_Trehalose_Transporter"/>
</dbReference>
<feature type="transmembrane region" description="Helical" evidence="8">
    <location>
        <begin position="322"/>
        <end position="342"/>
    </location>
</feature>
<keyword evidence="4 8" id="KW-1133">Transmembrane helix</keyword>
<accession>A0A9N9XS55</accession>
<feature type="transmembrane region" description="Helical" evidence="8">
    <location>
        <begin position="421"/>
        <end position="443"/>
    </location>
</feature>